<proteinExistence type="predicted"/>
<keyword evidence="2" id="KW-1185">Reference proteome</keyword>
<sequence length="127" mass="13715">MTQRTSHPGVGVETMARAERWVKGVVRDQTGEPMPGVSVIRKGTTQGTATDVYGRFDFPHKLKAGDVLTFSFIGFTSIDYVVPENAPGDVKVSLTVDILLEMDATIMGELVSDAPYSDTPVSVAPKR</sequence>
<keyword evidence="1" id="KW-0121">Carboxypeptidase</keyword>
<dbReference type="SUPFAM" id="SSF49464">
    <property type="entry name" value="Carboxypeptidase regulatory domain-like"/>
    <property type="match status" value="1"/>
</dbReference>
<dbReference type="Pfam" id="PF13715">
    <property type="entry name" value="CarbopepD_reg_2"/>
    <property type="match status" value="1"/>
</dbReference>
<keyword evidence="1" id="KW-0378">Hydrolase</keyword>
<dbReference type="AlphaFoldDB" id="A0AAP2GV26"/>
<keyword evidence="1" id="KW-0645">Protease</keyword>
<evidence type="ECO:0000313" key="1">
    <source>
        <dbReference type="EMBL" id="MBT1710338.1"/>
    </source>
</evidence>
<name>A0AAP2GV26_9BACT</name>
<reference evidence="1 2" key="1">
    <citation type="submission" date="2021-05" db="EMBL/GenBank/DDBJ databases">
        <title>A Polyphasic approach of four new species of the genus Ohtaekwangia: Ohtaekwangia histidinii sp. nov., Ohtaekwangia cretensis sp. nov., Ohtaekwangia indiensis sp. nov., Ohtaekwangia reichenbachii sp. nov. from diverse environment.</title>
        <authorList>
            <person name="Octaviana S."/>
        </authorList>
    </citation>
    <scope>NUCLEOTIDE SEQUENCE [LARGE SCALE GENOMIC DNA]</scope>
    <source>
        <strain evidence="1 2">PWU5</strain>
    </source>
</reference>
<dbReference type="InterPro" id="IPR008969">
    <property type="entry name" value="CarboxyPept-like_regulatory"/>
</dbReference>
<dbReference type="GO" id="GO:0004180">
    <property type="term" value="F:carboxypeptidase activity"/>
    <property type="evidence" value="ECO:0007669"/>
    <property type="project" value="UniProtKB-KW"/>
</dbReference>
<accession>A0AAP2GV26</accession>
<dbReference type="Gene3D" id="2.60.40.1120">
    <property type="entry name" value="Carboxypeptidase-like, regulatory domain"/>
    <property type="match status" value="1"/>
</dbReference>
<dbReference type="Proteomes" id="UP001319080">
    <property type="component" value="Unassembled WGS sequence"/>
</dbReference>
<gene>
    <name evidence="1" type="ORF">KK062_18975</name>
</gene>
<comment type="caution">
    <text evidence="1">The sequence shown here is derived from an EMBL/GenBank/DDBJ whole genome shotgun (WGS) entry which is preliminary data.</text>
</comment>
<organism evidence="1 2">
    <name type="scientific">Dawidia cretensis</name>
    <dbReference type="NCBI Taxonomy" id="2782350"/>
    <lineage>
        <taxon>Bacteria</taxon>
        <taxon>Pseudomonadati</taxon>
        <taxon>Bacteroidota</taxon>
        <taxon>Cytophagia</taxon>
        <taxon>Cytophagales</taxon>
        <taxon>Chryseotaleaceae</taxon>
        <taxon>Dawidia</taxon>
    </lineage>
</organism>
<dbReference type="EMBL" id="JAHESE010000021">
    <property type="protein sequence ID" value="MBT1710338.1"/>
    <property type="molecule type" value="Genomic_DNA"/>
</dbReference>
<evidence type="ECO:0000313" key="2">
    <source>
        <dbReference type="Proteomes" id="UP001319080"/>
    </source>
</evidence>
<protein>
    <submittedName>
        <fullName evidence="1">Carboxypeptidase-like regulatory domain-containing protein</fullName>
    </submittedName>
</protein>